<dbReference type="Gene3D" id="1.20.58.80">
    <property type="entry name" value="Phosphotransferase system, lactose/cellobiose-type IIA subunit"/>
    <property type="match status" value="1"/>
</dbReference>
<evidence type="ECO:0000256" key="5">
    <source>
        <dbReference type="ARBA" id="ARBA00048735"/>
    </source>
</evidence>
<dbReference type="InterPro" id="IPR006047">
    <property type="entry name" value="GH13_cat_dom"/>
</dbReference>
<dbReference type="Pfam" id="PF11896">
    <property type="entry name" value="GlgE_dom_N_S"/>
    <property type="match status" value="1"/>
</dbReference>
<feature type="binding site" evidence="6">
    <location>
        <position position="336"/>
    </location>
    <ligand>
        <name>alpha-maltose 1-phosphate</name>
        <dbReference type="ChEBI" id="CHEBI:63576"/>
    </ligand>
</feature>
<dbReference type="GO" id="GO:0004553">
    <property type="term" value="F:hydrolase activity, hydrolyzing O-glycosyl compounds"/>
    <property type="evidence" value="ECO:0007669"/>
    <property type="project" value="InterPro"/>
</dbReference>
<feature type="active site" description="Nucleophile" evidence="6">
    <location>
        <position position="373"/>
    </location>
</feature>
<keyword evidence="3 6" id="KW-0808">Transferase</keyword>
<dbReference type="HAMAP" id="MF_02124">
    <property type="entry name" value="GlgE"/>
    <property type="match status" value="1"/>
</dbReference>
<comment type="function">
    <text evidence="6">Maltosyltransferase that uses maltose 1-phosphate (M1P) as the sugar donor to elongate linear or branched alpha-(1-&gt;4)-glucans. Is involved in a branched alpha-glucan biosynthetic pathway from trehalose, together with TreS, Mak and GlgB.</text>
</comment>
<dbReference type="InterPro" id="IPR017853">
    <property type="entry name" value="GH"/>
</dbReference>
<proteinExistence type="inferred from homology"/>
<evidence type="ECO:0000313" key="9">
    <source>
        <dbReference type="Proteomes" id="UP000295341"/>
    </source>
</evidence>
<keyword evidence="9" id="KW-1185">Reference proteome</keyword>
<dbReference type="Proteomes" id="UP000295341">
    <property type="component" value="Unassembled WGS sequence"/>
</dbReference>
<evidence type="ECO:0000256" key="3">
    <source>
        <dbReference type="ARBA" id="ARBA00022679"/>
    </source>
</evidence>
<dbReference type="AlphaFoldDB" id="A0A4R7P4E9"/>
<evidence type="ECO:0000259" key="7">
    <source>
        <dbReference type="SMART" id="SM00642"/>
    </source>
</evidence>
<dbReference type="InterPro" id="IPR021828">
    <property type="entry name" value="GlgE_dom_N/S"/>
</dbReference>
<dbReference type="Gene3D" id="2.60.40.1180">
    <property type="entry name" value="Golgi alpha-mannosidase II"/>
    <property type="match status" value="1"/>
</dbReference>
<evidence type="ECO:0000256" key="1">
    <source>
        <dbReference type="ARBA" id="ARBA00011738"/>
    </source>
</evidence>
<comment type="similarity">
    <text evidence="6">Belongs to the glycosyl hydrolase 13 family. GlgE subfamily.</text>
</comment>
<dbReference type="RefSeq" id="WP_133882535.1">
    <property type="nucleotide sequence ID" value="NZ_SOBT01000009.1"/>
</dbReference>
<dbReference type="GO" id="GO:0016758">
    <property type="term" value="F:hexosyltransferase activity"/>
    <property type="evidence" value="ECO:0007669"/>
    <property type="project" value="UniProtKB-UniRule"/>
</dbReference>
<comment type="subunit">
    <text evidence="1 6">Homodimer.</text>
</comment>
<comment type="catalytic activity">
    <reaction evidence="5 6">
        <text>alpha-maltose 1-phosphate + [(1-&gt;4)-alpha-D-glucosyl](n) = [(1-&gt;4)-alpha-D-glucosyl](n+2) + phosphate</text>
        <dbReference type="Rhea" id="RHEA:42692"/>
        <dbReference type="Rhea" id="RHEA-COMP:9584"/>
        <dbReference type="Rhea" id="RHEA-COMP:10183"/>
        <dbReference type="ChEBI" id="CHEBI:15444"/>
        <dbReference type="ChEBI" id="CHEBI:43474"/>
        <dbReference type="ChEBI" id="CHEBI:63576"/>
        <dbReference type="EC" id="2.4.99.16"/>
    </reaction>
</comment>
<gene>
    <name evidence="6" type="primary">glgE</name>
    <name evidence="8" type="ORF">DFR24_2636</name>
</gene>
<sequence length="647" mass="73157">MRSPRVVIDRLQPSVDDGRFPAKATVGQPLVFEADVYADGHEAIAAELILRQPGGEAQRLPMRSLGNDRFRVQMLPTKTGRHLFTVEGWIDAWGSYRRVLLRLQAANKVSEQDLVDGVERIRAASRDADPDARLATLLLRLEDLSPPEKLMLLLDEGVAELMSARLPRGFASRHASEFCVIVERTRAGFASWYELFPRSQGAPGQHATFDDVIARLPSIAAMGFDVLYMPPIHPIGTTKRKGRNNSLVATPTDPGSPYAIGSSEGGHDAVHPALGGIEALRRLRDAAAGYGMELALDIAIQCSPDHPWLREHPEWFTWRSDGSVRCAENPPKKYEDIVNVEFYNEGALPSLWLAWRDVIEHWIAEGIHTFRVDNPHTKPLPFWEWLIADIHTRHPDVLFLSEAFTRPAMMYRLAKIGYSQSYTYFTWRNSKRELGEYMTELTQQAPRDFYRPHFFVNTPDINPRFLQDAGRPGFLIRAALASTLSGLWGMYSGFELCEGAALPNGEEYLDSEKYELRHRNWGAPGNIVGEITRLNRLRREHPSLQSHLHFQLQHSDNDQVLVYARQLPGADELVLVAVSLDPHAAQETQFDLPFDALGVAAGGALESEELMSGRRFVWHDRRQHWRFVPQEMPFAIWHLRRAAGAHA</sequence>
<feature type="binding site" evidence="6">
    <location>
        <position position="241"/>
    </location>
    <ligand>
        <name>alpha-maltose 1-phosphate</name>
        <dbReference type="ChEBI" id="CHEBI:63576"/>
    </ligand>
</feature>
<dbReference type="EC" id="2.4.99.16" evidence="6"/>
<dbReference type="OrthoDB" id="9805159at2"/>
<evidence type="ECO:0000256" key="4">
    <source>
        <dbReference type="ARBA" id="ARBA00023277"/>
    </source>
</evidence>
<feature type="binding site" evidence="6">
    <location>
        <position position="374"/>
    </location>
    <ligand>
        <name>alpha-maltose 1-phosphate</name>
        <dbReference type="ChEBI" id="CHEBI:63576"/>
    </ligand>
</feature>
<feature type="binding site" evidence="6">
    <location>
        <position position="301"/>
    </location>
    <ligand>
        <name>alpha-maltose 1-phosphate</name>
        <dbReference type="ChEBI" id="CHEBI:63576"/>
    </ligand>
</feature>
<dbReference type="CDD" id="cd11344">
    <property type="entry name" value="AmyAc_GlgE_like"/>
    <property type="match status" value="1"/>
</dbReference>
<evidence type="ECO:0000256" key="2">
    <source>
        <dbReference type="ARBA" id="ARBA00022676"/>
    </source>
</evidence>
<dbReference type="Gene3D" id="3.20.20.80">
    <property type="entry name" value="Glycosidases"/>
    <property type="match status" value="1"/>
</dbReference>
<accession>A0A4R7P4E9</accession>
<dbReference type="PANTHER" id="PTHR47786:SF2">
    <property type="entry name" value="GLYCOSYL HYDROLASE FAMILY 13 CATALYTIC DOMAIN-CONTAINING PROTEIN"/>
    <property type="match status" value="1"/>
</dbReference>
<dbReference type="Pfam" id="PF21702">
    <property type="entry name" value="GLGE_C"/>
    <property type="match status" value="1"/>
</dbReference>
<reference evidence="8 9" key="1">
    <citation type="submission" date="2019-03" db="EMBL/GenBank/DDBJ databases">
        <title>Genomic Encyclopedia of Type Strains, Phase IV (KMG-IV): sequencing the most valuable type-strain genomes for metagenomic binning, comparative biology and taxonomic classification.</title>
        <authorList>
            <person name="Goeker M."/>
        </authorList>
    </citation>
    <scope>NUCLEOTIDE SEQUENCE [LARGE SCALE GENOMIC DNA]</scope>
    <source>
        <strain evidence="8 9">DSM 26377</strain>
    </source>
</reference>
<feature type="binding site" evidence="6">
    <location>
        <begin position="513"/>
        <end position="514"/>
    </location>
    <ligand>
        <name>alpha-maltose 1-phosphate</name>
        <dbReference type="ChEBI" id="CHEBI:63576"/>
    </ligand>
</feature>
<dbReference type="InterPro" id="IPR013783">
    <property type="entry name" value="Ig-like_fold"/>
</dbReference>
<dbReference type="SMART" id="SM00642">
    <property type="entry name" value="Aamy"/>
    <property type="match status" value="1"/>
</dbReference>
<dbReference type="InterPro" id="IPR013780">
    <property type="entry name" value="Glyco_hydro_b"/>
</dbReference>
<feature type="domain" description="Glycosyl hydrolase family 13 catalytic" evidence="7">
    <location>
        <begin position="190"/>
        <end position="538"/>
    </location>
</feature>
<dbReference type="EMBL" id="SOBT01000009">
    <property type="protein sequence ID" value="TDU28269.1"/>
    <property type="molecule type" value="Genomic_DNA"/>
</dbReference>
<evidence type="ECO:0000256" key="6">
    <source>
        <dbReference type="HAMAP-Rule" id="MF_02124"/>
    </source>
</evidence>
<dbReference type="InterPro" id="IPR026585">
    <property type="entry name" value="GlgE"/>
</dbReference>
<evidence type="ECO:0000313" key="8">
    <source>
        <dbReference type="EMBL" id="TDU28269.1"/>
    </source>
</evidence>
<feature type="active site" description="Proton donor" evidence="6">
    <location>
        <position position="402"/>
    </location>
</feature>
<dbReference type="InterPro" id="IPR049171">
    <property type="entry name" value="GLGE_C"/>
</dbReference>
<organism evidence="8 9">
    <name type="scientific">Panacagrimonas perspica</name>
    <dbReference type="NCBI Taxonomy" id="381431"/>
    <lineage>
        <taxon>Bacteria</taxon>
        <taxon>Pseudomonadati</taxon>
        <taxon>Pseudomonadota</taxon>
        <taxon>Gammaproteobacteria</taxon>
        <taxon>Nevskiales</taxon>
        <taxon>Nevskiaceae</taxon>
        <taxon>Panacagrimonas</taxon>
    </lineage>
</organism>
<protein>
    <recommendedName>
        <fullName evidence="6">Alpha-1,4-glucan:maltose-1-phosphate maltosyltransferase</fullName>
        <shortName evidence="6">GMPMT</shortName>
        <ecNumber evidence="6">2.4.99.16</ecNumber>
    </recommendedName>
    <alternativeName>
        <fullName evidence="6">(1-&gt;4)-alpha-D-glucan:maltose-1-phosphate alpha-D-maltosyltransferase</fullName>
    </alternativeName>
</protein>
<comment type="caution">
    <text evidence="8">The sequence shown here is derived from an EMBL/GenBank/DDBJ whole genome shotgun (WGS) entry which is preliminary data.</text>
</comment>
<dbReference type="Gene3D" id="2.60.40.10">
    <property type="entry name" value="Immunoglobulins"/>
    <property type="match status" value="1"/>
</dbReference>
<dbReference type="PANTHER" id="PTHR47786">
    <property type="entry name" value="ALPHA-1,4-GLUCAN:MALTOSE-1-PHOSPHATE MALTOSYLTRANSFERASE"/>
    <property type="match status" value="1"/>
</dbReference>
<feature type="site" description="Transition state stabilizer" evidence="6">
    <location>
        <position position="460"/>
    </location>
</feature>
<keyword evidence="4 6" id="KW-0119">Carbohydrate metabolism</keyword>
<name>A0A4R7P4E9_9GAMM</name>
<dbReference type="GO" id="GO:0030979">
    <property type="term" value="P:alpha-glucan biosynthetic process"/>
    <property type="evidence" value="ECO:0007669"/>
    <property type="project" value="UniProtKB-UniRule"/>
</dbReference>
<dbReference type="SUPFAM" id="SSF51445">
    <property type="entry name" value="(Trans)glycosidases"/>
    <property type="match status" value="1"/>
</dbReference>
<keyword evidence="2 6" id="KW-0328">Glycosyltransferase</keyword>